<dbReference type="GO" id="GO:0006364">
    <property type="term" value="P:rRNA processing"/>
    <property type="evidence" value="ECO:0007669"/>
    <property type="project" value="UniProtKB-KW"/>
</dbReference>
<evidence type="ECO:0000256" key="2">
    <source>
        <dbReference type="ARBA" id="ARBA00022517"/>
    </source>
</evidence>
<dbReference type="SMART" id="SM00320">
    <property type="entry name" value="WD40"/>
    <property type="match status" value="6"/>
</dbReference>
<dbReference type="SUPFAM" id="SSF101908">
    <property type="entry name" value="Putative isomerase YbhE"/>
    <property type="match status" value="1"/>
</dbReference>
<dbReference type="Proteomes" id="UP000242875">
    <property type="component" value="Unassembled WGS sequence"/>
</dbReference>
<dbReference type="GO" id="GO:2000234">
    <property type="term" value="P:positive regulation of rRNA processing"/>
    <property type="evidence" value="ECO:0007669"/>
    <property type="project" value="TreeGrafter"/>
</dbReference>
<dbReference type="PROSITE" id="PS50294">
    <property type="entry name" value="WD_REPEATS_REGION"/>
    <property type="match status" value="2"/>
</dbReference>
<feature type="repeat" description="WD" evidence="8">
    <location>
        <begin position="259"/>
        <end position="300"/>
    </location>
</feature>
<dbReference type="PANTHER" id="PTHR44215">
    <property type="entry name" value="WD REPEAT-CONTAINING PROTEIN 75"/>
    <property type="match status" value="1"/>
</dbReference>
<feature type="repeat" description="WD" evidence="8">
    <location>
        <begin position="462"/>
        <end position="507"/>
    </location>
</feature>
<organism evidence="10 11">
    <name type="scientific">Bifiguratus adelaidae</name>
    <dbReference type="NCBI Taxonomy" id="1938954"/>
    <lineage>
        <taxon>Eukaryota</taxon>
        <taxon>Fungi</taxon>
        <taxon>Fungi incertae sedis</taxon>
        <taxon>Mucoromycota</taxon>
        <taxon>Mucoromycotina</taxon>
        <taxon>Endogonomycetes</taxon>
        <taxon>Endogonales</taxon>
        <taxon>Endogonales incertae sedis</taxon>
        <taxon>Bifiguratus</taxon>
    </lineage>
</organism>
<dbReference type="AlphaFoldDB" id="A0A261Y783"/>
<feature type="domain" description="WD repeat-containing protein 75 second beta-propeller" evidence="9">
    <location>
        <begin position="362"/>
        <end position="649"/>
    </location>
</feature>
<sequence>MAASVKVSGGCLNSSPCIFTRDSRYMFLPSSMTVKVFSVKTGEVVRTLSTSPEEGGHADQITSVTLNPHNPLQLFTASLDGTIKVWDFNEETLLETHTVGVPISMIAVHKSSPDYIYLTTDKRSTKKIHANKLKYNSILLRYSVKPVKETSTESLGKYTYHQNNKRLVRMIKTRQAAGLRMSPDGSFLVLAARYKMHVWRLASDIQQVQLKTYMSQERITCLAFHPTEPCVAVGDETGKITLWYCFTPAVINRPVTSTLHWHAHKVNHLAFSDDGVYLLSGGEEATLVIWQLETGHRQFLPRLGAEIKSITLSPNQALYALGFNDNSVKVVNAVDLTLKQVVQGVRFIHNAGAQHQEKAIIAIEPRHHNVVLSGVPGALQFYNARNDRHVMELEVALRNKVSRTDEKEIVQPKVDLFAFFGNGEWMATVDSRNDEETTPELYLKFWQWDADAQNYVLNTRVDHPHKGPITSLQFTPSKPDTIPLAVTTSADKTFKIWQLQTQATRTSTTGDISWSCRSSGTFRDQEPTAASFSSDGSLLAVAYGHLITIWDPYTLNLHGALASPPKDHFIKRMTFLGVDSPYLVAHTKDHLYVWNLLNWTVAWNYRLVVNSLTADTHTPYFAISISPPALKSPVVLLFHPSSPVPHLVHPFTAPIQDMTFASPSQHGVCSNIVILTEQFELHELSLEPSEPMVNGIAPKEDMEKVNDPSRFTDIYGQTTISPPQQASVPHSYPSNPRTNLLNVPAQHIPPVESLFETFMESLMEIKQAS</sequence>
<dbReference type="Gene3D" id="2.130.10.10">
    <property type="entry name" value="YVTN repeat-like/Quinoprotein amine dehydrogenase"/>
    <property type="match status" value="3"/>
</dbReference>
<dbReference type="InterPro" id="IPR019775">
    <property type="entry name" value="WD40_repeat_CS"/>
</dbReference>
<dbReference type="SUPFAM" id="SSF50978">
    <property type="entry name" value="WD40 repeat-like"/>
    <property type="match status" value="1"/>
</dbReference>
<dbReference type="PROSITE" id="PS50082">
    <property type="entry name" value="WD_REPEATS_2"/>
    <property type="match status" value="3"/>
</dbReference>
<evidence type="ECO:0000256" key="4">
    <source>
        <dbReference type="ARBA" id="ARBA00022574"/>
    </source>
</evidence>
<keyword evidence="4 8" id="KW-0853">WD repeat</keyword>
<dbReference type="GO" id="GO:0032040">
    <property type="term" value="C:small-subunit processome"/>
    <property type="evidence" value="ECO:0007669"/>
    <property type="project" value="InterPro"/>
</dbReference>
<protein>
    <recommendedName>
        <fullName evidence="9">WD repeat-containing protein 75 second beta-propeller domain-containing protein</fullName>
    </recommendedName>
</protein>
<dbReference type="PANTHER" id="PTHR44215:SF1">
    <property type="entry name" value="WD REPEAT-CONTAINING PROTEIN 75"/>
    <property type="match status" value="1"/>
</dbReference>
<dbReference type="OrthoDB" id="4096at2759"/>
<dbReference type="InterPro" id="IPR053826">
    <property type="entry name" value="WDR75"/>
</dbReference>
<keyword evidence="6" id="KW-0804">Transcription</keyword>
<evidence type="ECO:0000256" key="6">
    <source>
        <dbReference type="ARBA" id="ARBA00023163"/>
    </source>
</evidence>
<reference evidence="10 11" key="1">
    <citation type="journal article" date="2017" name="Mycologia">
        <title>Bifiguratus adelaidae, gen. et sp. nov., a new member of Mucoromycotina in endophytic and soil-dwelling habitats.</title>
        <authorList>
            <person name="Torres-Cruz T.J."/>
            <person name="Billingsley Tobias T.L."/>
            <person name="Almatruk M."/>
            <person name="Hesse C."/>
            <person name="Kuske C.R."/>
            <person name="Desiro A."/>
            <person name="Benucci G.M."/>
            <person name="Bonito G."/>
            <person name="Stajich J.E."/>
            <person name="Dunlap C."/>
            <person name="Arnold A.E."/>
            <person name="Porras-Alfaro A."/>
        </authorList>
    </citation>
    <scope>NUCLEOTIDE SEQUENCE [LARGE SCALE GENOMIC DNA]</scope>
    <source>
        <strain evidence="10 11">AZ0501</strain>
    </source>
</reference>
<dbReference type="InterPro" id="IPR057644">
    <property type="entry name" value="Beta-prop_WDR75_2nd"/>
</dbReference>
<comment type="subcellular location">
    <subcellularLocation>
        <location evidence="1">Nucleus</location>
        <location evidence="1">Nucleolus</location>
    </subcellularLocation>
</comment>
<keyword evidence="3" id="KW-0698">rRNA processing</keyword>
<proteinExistence type="predicted"/>
<evidence type="ECO:0000256" key="1">
    <source>
        <dbReference type="ARBA" id="ARBA00004604"/>
    </source>
</evidence>
<name>A0A261Y783_9FUNG</name>
<dbReference type="Pfam" id="PF23869">
    <property type="entry name" value="Beta-prop_WDR75_1st"/>
    <property type="match status" value="1"/>
</dbReference>
<keyword evidence="7" id="KW-0539">Nucleus</keyword>
<evidence type="ECO:0000256" key="5">
    <source>
        <dbReference type="ARBA" id="ARBA00022737"/>
    </source>
</evidence>
<dbReference type="GO" id="GO:0045943">
    <property type="term" value="P:positive regulation of transcription by RNA polymerase I"/>
    <property type="evidence" value="ECO:0007669"/>
    <property type="project" value="InterPro"/>
</dbReference>
<evidence type="ECO:0000256" key="7">
    <source>
        <dbReference type="ARBA" id="ARBA00023242"/>
    </source>
</evidence>
<evidence type="ECO:0000256" key="3">
    <source>
        <dbReference type="ARBA" id="ARBA00022552"/>
    </source>
</evidence>
<keyword evidence="2" id="KW-0690">Ribosome biogenesis</keyword>
<feature type="repeat" description="WD" evidence="8">
    <location>
        <begin position="54"/>
        <end position="96"/>
    </location>
</feature>
<evidence type="ECO:0000259" key="9">
    <source>
        <dbReference type="Pfam" id="PF23769"/>
    </source>
</evidence>
<keyword evidence="5" id="KW-0677">Repeat</keyword>
<dbReference type="InterPro" id="IPR001680">
    <property type="entry name" value="WD40_rpt"/>
</dbReference>
<dbReference type="PROSITE" id="PS00678">
    <property type="entry name" value="WD_REPEATS_1"/>
    <property type="match status" value="1"/>
</dbReference>
<dbReference type="EMBL" id="MVBO01000003">
    <property type="protein sequence ID" value="OZJ06500.1"/>
    <property type="molecule type" value="Genomic_DNA"/>
</dbReference>
<dbReference type="Pfam" id="PF23769">
    <property type="entry name" value="Beta-prop_WDR75_2nd"/>
    <property type="match status" value="1"/>
</dbReference>
<accession>A0A261Y783</accession>
<keyword evidence="11" id="KW-1185">Reference proteome</keyword>
<dbReference type="InterPro" id="IPR036322">
    <property type="entry name" value="WD40_repeat_dom_sf"/>
</dbReference>
<evidence type="ECO:0000256" key="8">
    <source>
        <dbReference type="PROSITE-ProRule" id="PRU00221"/>
    </source>
</evidence>
<gene>
    <name evidence="10" type="ORF">BZG36_00639</name>
</gene>
<dbReference type="InterPro" id="IPR015943">
    <property type="entry name" value="WD40/YVTN_repeat-like_dom_sf"/>
</dbReference>
<comment type="caution">
    <text evidence="10">The sequence shown here is derived from an EMBL/GenBank/DDBJ whole genome shotgun (WGS) entry which is preliminary data.</text>
</comment>
<evidence type="ECO:0000313" key="11">
    <source>
        <dbReference type="Proteomes" id="UP000242875"/>
    </source>
</evidence>
<dbReference type="GO" id="GO:0003723">
    <property type="term" value="F:RNA binding"/>
    <property type="evidence" value="ECO:0007669"/>
    <property type="project" value="InterPro"/>
</dbReference>
<evidence type="ECO:0000313" key="10">
    <source>
        <dbReference type="EMBL" id="OZJ06500.1"/>
    </source>
</evidence>